<dbReference type="SUPFAM" id="SSF109604">
    <property type="entry name" value="HD-domain/PDEase-like"/>
    <property type="match status" value="1"/>
</dbReference>
<proteinExistence type="inferred from homology"/>
<feature type="compositionally biased region" description="Acidic residues" evidence="7">
    <location>
        <begin position="537"/>
        <end position="550"/>
    </location>
</feature>
<comment type="caution">
    <text evidence="9">The sequence shown here is derived from an EMBL/GenBank/DDBJ whole genome shotgun (WGS) entry which is preliminary data.</text>
</comment>
<dbReference type="GO" id="GO:0007165">
    <property type="term" value="P:signal transduction"/>
    <property type="evidence" value="ECO:0007669"/>
    <property type="project" value="InterPro"/>
</dbReference>
<dbReference type="GO" id="GO:0046872">
    <property type="term" value="F:metal ion binding"/>
    <property type="evidence" value="ECO:0007669"/>
    <property type="project" value="UniProtKB-KW"/>
</dbReference>
<protein>
    <recommendedName>
        <fullName evidence="6">Phosphodiesterase</fullName>
        <ecNumber evidence="6">3.1.4.-</ecNumber>
    </recommendedName>
</protein>
<accession>A0AAD2FX82</accession>
<dbReference type="Pfam" id="PF00233">
    <property type="entry name" value="PDEase_I"/>
    <property type="match status" value="1"/>
</dbReference>
<sequence length="550" mass="61771">MDLAFSPKTKKKLSFMMESLSEVSGQNKSEWEEGLAVIQDILQPGSAAHDALTPQQRKGLENVRGILLGTGGEDDGKYHLPSELRRSANGDSAIDAYLLTQFAGMTHTSAKQKFKSVVNANLFIAGLRNLTGGDSSETKFKKNLMWTYLPPEWEDMEVDTRRQVSEMLSKESLDDWGFDIFKLDELTNGNALLFIGYGILSSPYSQHAMQQSVLGEDAPEVDVSKIKGYKFLEELNISAITMVNFLRAIQKDYVNENPYHNSIHAADVTQSVHSLLQMGGERFSNGEIQVFSILLAAVIHDVGHPGKNNNFQIHSKSEFALQYNDQSILENMHLSKAFTRVLGNGGNTAVDIFKKMKPKQYTSVRSMMIEAVLHTDMTKHFASVNLLKGLMLSNPTEELIGTDHSWTILHFLLHLADISNPAKPGPMFELWTDRCLDEFFRQGDEERKMGLPISPLCDRESTDRAESQIGFIQYVVMPAFKVMSKCIPKVEEKILPIIEDNLDFWILEAKRVKTQGEEEDDPKSFEKLPAKIPVATAEEENPGTEDEEEI</sequence>
<comment type="cofactor">
    <cofactor evidence="6">
        <name>a divalent metal cation</name>
        <dbReference type="ChEBI" id="CHEBI:60240"/>
    </cofactor>
    <text evidence="6">Binds 2 divalent metal cations per subunit. Site 1 may preferentially bind zinc ions, while site 2 has a preference for magnesium and/or manganese ions.</text>
</comment>
<dbReference type="PRINTS" id="PR00387">
    <property type="entry name" value="PDIESTERASE1"/>
</dbReference>
<comment type="similarity">
    <text evidence="6">Belongs to the cyclic nucleotide phosphodiesterase family.</text>
</comment>
<dbReference type="InterPro" id="IPR002073">
    <property type="entry name" value="PDEase_catalytic_dom"/>
</dbReference>
<dbReference type="PANTHER" id="PTHR11347">
    <property type="entry name" value="CYCLIC NUCLEOTIDE PHOSPHODIESTERASE"/>
    <property type="match status" value="1"/>
</dbReference>
<dbReference type="Gene3D" id="1.10.1300.10">
    <property type="entry name" value="3'5'-cyclic nucleotide phosphodiesterase, catalytic domain"/>
    <property type="match status" value="1"/>
</dbReference>
<dbReference type="EMBL" id="CAKOGP040001881">
    <property type="protein sequence ID" value="CAJ1955309.1"/>
    <property type="molecule type" value="Genomic_DNA"/>
</dbReference>
<evidence type="ECO:0000256" key="7">
    <source>
        <dbReference type="SAM" id="MobiDB-lite"/>
    </source>
</evidence>
<feature type="binding site" evidence="4">
    <location>
        <position position="417"/>
    </location>
    <ligand>
        <name>AMP</name>
        <dbReference type="ChEBI" id="CHEBI:456215"/>
    </ligand>
</feature>
<feature type="binding site" evidence="5">
    <location>
        <position position="301"/>
    </location>
    <ligand>
        <name>Zn(2+)</name>
        <dbReference type="ChEBI" id="CHEBI:29105"/>
        <label>1</label>
    </ligand>
</feature>
<evidence type="ECO:0000313" key="10">
    <source>
        <dbReference type="Proteomes" id="UP001295423"/>
    </source>
</evidence>
<dbReference type="InterPro" id="IPR023174">
    <property type="entry name" value="PDEase_CS"/>
</dbReference>
<keyword evidence="2 6" id="KW-0378">Hydrolase</keyword>
<dbReference type="EC" id="3.1.4.-" evidence="6"/>
<dbReference type="GO" id="GO:0004114">
    <property type="term" value="F:3',5'-cyclic-nucleotide phosphodiesterase activity"/>
    <property type="evidence" value="ECO:0007669"/>
    <property type="project" value="InterPro"/>
</dbReference>
<evidence type="ECO:0000256" key="2">
    <source>
        <dbReference type="ARBA" id="ARBA00022801"/>
    </source>
</evidence>
<dbReference type="InterPro" id="IPR036971">
    <property type="entry name" value="PDEase_catalytic_dom_sf"/>
</dbReference>
<feature type="compositionally biased region" description="Basic and acidic residues" evidence="7">
    <location>
        <begin position="514"/>
        <end position="529"/>
    </location>
</feature>
<keyword evidence="1 5" id="KW-0479">Metal-binding</keyword>
<dbReference type="PROSITE" id="PS00126">
    <property type="entry name" value="PDEASE_I_1"/>
    <property type="match status" value="1"/>
</dbReference>
<feature type="active site" description="Proton donor" evidence="3">
    <location>
        <position position="260"/>
    </location>
</feature>
<dbReference type="CDD" id="cd00077">
    <property type="entry name" value="HDc"/>
    <property type="match status" value="1"/>
</dbReference>
<feature type="binding site" evidence="5">
    <location>
        <position position="300"/>
    </location>
    <ligand>
        <name>Zn(2+)</name>
        <dbReference type="ChEBI" id="CHEBI:29105"/>
        <label>1</label>
    </ligand>
</feature>
<feature type="binding site" evidence="5">
    <location>
        <position position="264"/>
    </location>
    <ligand>
        <name>Zn(2+)</name>
        <dbReference type="ChEBI" id="CHEBI:29105"/>
        <label>1</label>
    </ligand>
</feature>
<feature type="domain" description="PDEase" evidence="8">
    <location>
        <begin position="156"/>
        <end position="512"/>
    </location>
</feature>
<keyword evidence="10" id="KW-1185">Reference proteome</keyword>
<feature type="binding site" evidence="5">
    <location>
        <position position="301"/>
    </location>
    <ligand>
        <name>Zn(2+)</name>
        <dbReference type="ChEBI" id="CHEBI:29105"/>
        <label>2</label>
    </ligand>
</feature>
<organism evidence="9 10">
    <name type="scientific">Cylindrotheca closterium</name>
    <dbReference type="NCBI Taxonomy" id="2856"/>
    <lineage>
        <taxon>Eukaryota</taxon>
        <taxon>Sar</taxon>
        <taxon>Stramenopiles</taxon>
        <taxon>Ochrophyta</taxon>
        <taxon>Bacillariophyta</taxon>
        <taxon>Bacillariophyceae</taxon>
        <taxon>Bacillariophycidae</taxon>
        <taxon>Bacillariales</taxon>
        <taxon>Bacillariaceae</taxon>
        <taxon>Cylindrotheca</taxon>
    </lineage>
</organism>
<evidence type="ECO:0000259" key="8">
    <source>
        <dbReference type="PROSITE" id="PS51845"/>
    </source>
</evidence>
<gene>
    <name evidence="9" type="ORF">CYCCA115_LOCUS15688</name>
</gene>
<dbReference type="InterPro" id="IPR023088">
    <property type="entry name" value="PDEase"/>
</dbReference>
<evidence type="ECO:0000256" key="3">
    <source>
        <dbReference type="PIRSR" id="PIRSR623088-1"/>
    </source>
</evidence>
<feature type="binding site" evidence="4">
    <location>
        <position position="301"/>
    </location>
    <ligand>
        <name>AMP</name>
        <dbReference type="ChEBI" id="CHEBI:456215"/>
    </ligand>
</feature>
<evidence type="ECO:0000256" key="1">
    <source>
        <dbReference type="ARBA" id="ARBA00022723"/>
    </source>
</evidence>
<dbReference type="Proteomes" id="UP001295423">
    <property type="component" value="Unassembled WGS sequence"/>
</dbReference>
<name>A0AAD2FX82_9STRA</name>
<evidence type="ECO:0000256" key="5">
    <source>
        <dbReference type="PIRSR" id="PIRSR623088-3"/>
    </source>
</evidence>
<feature type="binding site" evidence="4">
    <location>
        <position position="468"/>
    </location>
    <ligand>
        <name>AMP</name>
        <dbReference type="ChEBI" id="CHEBI:456215"/>
    </ligand>
</feature>
<dbReference type="InterPro" id="IPR003607">
    <property type="entry name" value="HD/PDEase_dom"/>
</dbReference>
<feature type="binding site" evidence="5">
    <location>
        <position position="417"/>
    </location>
    <ligand>
        <name>Zn(2+)</name>
        <dbReference type="ChEBI" id="CHEBI:29105"/>
        <label>1</label>
    </ligand>
</feature>
<dbReference type="AlphaFoldDB" id="A0AAD2FX82"/>
<dbReference type="SMART" id="SM00471">
    <property type="entry name" value="HDc"/>
    <property type="match status" value="1"/>
</dbReference>
<feature type="binding site" evidence="4">
    <location>
        <begin position="260"/>
        <end position="264"/>
    </location>
    <ligand>
        <name>AMP</name>
        <dbReference type="ChEBI" id="CHEBI:456215"/>
    </ligand>
</feature>
<evidence type="ECO:0000313" key="9">
    <source>
        <dbReference type="EMBL" id="CAJ1955309.1"/>
    </source>
</evidence>
<reference evidence="9" key="1">
    <citation type="submission" date="2023-08" db="EMBL/GenBank/DDBJ databases">
        <authorList>
            <person name="Audoor S."/>
            <person name="Bilcke G."/>
        </authorList>
    </citation>
    <scope>NUCLEOTIDE SEQUENCE</scope>
</reference>
<evidence type="ECO:0000256" key="4">
    <source>
        <dbReference type="PIRSR" id="PIRSR623088-2"/>
    </source>
</evidence>
<feature type="region of interest" description="Disordered" evidence="7">
    <location>
        <begin position="514"/>
        <end position="550"/>
    </location>
</feature>
<evidence type="ECO:0000256" key="6">
    <source>
        <dbReference type="RuleBase" id="RU363067"/>
    </source>
</evidence>
<dbReference type="PROSITE" id="PS51845">
    <property type="entry name" value="PDEASE_I_2"/>
    <property type="match status" value="1"/>
</dbReference>